<dbReference type="SUPFAM" id="SSF47781">
    <property type="entry name" value="RuvA domain 2-like"/>
    <property type="match status" value="1"/>
</dbReference>
<dbReference type="InterPro" id="IPR003583">
    <property type="entry name" value="Hlx-hairpin-Hlx_DNA-bd_motif"/>
</dbReference>
<dbReference type="InterPro" id="IPR051675">
    <property type="entry name" value="Endo/Exo/Phosphatase_dom_1"/>
</dbReference>
<accession>A0ABV5KJY1</accession>
<keyword evidence="4" id="KW-1185">Reference proteome</keyword>
<protein>
    <submittedName>
        <fullName evidence="3">ComEA family DNA-binding protein</fullName>
    </submittedName>
</protein>
<comment type="caution">
    <text evidence="3">The sequence shown here is derived from an EMBL/GenBank/DDBJ whole genome shotgun (WGS) entry which is preliminary data.</text>
</comment>
<keyword evidence="3" id="KW-0238">DNA-binding</keyword>
<evidence type="ECO:0000313" key="3">
    <source>
        <dbReference type="EMBL" id="MFB9325524.1"/>
    </source>
</evidence>
<evidence type="ECO:0000256" key="1">
    <source>
        <dbReference type="SAM" id="MobiDB-lite"/>
    </source>
</evidence>
<dbReference type="InterPro" id="IPR004509">
    <property type="entry name" value="Competence_ComEA_HhH"/>
</dbReference>
<feature type="region of interest" description="Disordered" evidence="1">
    <location>
        <begin position="50"/>
        <end position="126"/>
    </location>
</feature>
<dbReference type="EMBL" id="JBHMDO010000010">
    <property type="protein sequence ID" value="MFB9325524.1"/>
    <property type="molecule type" value="Genomic_DNA"/>
</dbReference>
<reference evidence="3 4" key="1">
    <citation type="submission" date="2024-09" db="EMBL/GenBank/DDBJ databases">
        <authorList>
            <person name="Sun Q."/>
            <person name="Mori K."/>
        </authorList>
    </citation>
    <scope>NUCLEOTIDE SEQUENCE [LARGE SCALE GENOMIC DNA]</scope>
    <source>
        <strain evidence="3 4">TISTR 2452</strain>
    </source>
</reference>
<dbReference type="PANTHER" id="PTHR21180:SF32">
    <property type="entry name" value="ENDONUCLEASE_EXONUCLEASE_PHOSPHATASE FAMILY DOMAIN-CONTAINING PROTEIN 1"/>
    <property type="match status" value="1"/>
</dbReference>
<dbReference type="Pfam" id="PF12836">
    <property type="entry name" value="HHH_3"/>
    <property type="match status" value="1"/>
</dbReference>
<dbReference type="InterPro" id="IPR010994">
    <property type="entry name" value="RuvA_2-like"/>
</dbReference>
<feature type="domain" description="Helix-hairpin-helix DNA-binding motif class 1" evidence="2">
    <location>
        <begin position="186"/>
        <end position="205"/>
    </location>
</feature>
<dbReference type="GO" id="GO:0003677">
    <property type="term" value="F:DNA binding"/>
    <property type="evidence" value="ECO:0007669"/>
    <property type="project" value="UniProtKB-KW"/>
</dbReference>
<organism evidence="3 4">
    <name type="scientific">Paenibacillus aurantiacus</name>
    <dbReference type="NCBI Taxonomy" id="1936118"/>
    <lineage>
        <taxon>Bacteria</taxon>
        <taxon>Bacillati</taxon>
        <taxon>Bacillota</taxon>
        <taxon>Bacilli</taxon>
        <taxon>Bacillales</taxon>
        <taxon>Paenibacillaceae</taxon>
        <taxon>Paenibacillus</taxon>
    </lineage>
</organism>
<dbReference type="RefSeq" id="WP_377491512.1">
    <property type="nucleotide sequence ID" value="NZ_JBHMDO010000010.1"/>
</dbReference>
<proteinExistence type="predicted"/>
<dbReference type="SMART" id="SM00278">
    <property type="entry name" value="HhH1"/>
    <property type="match status" value="2"/>
</dbReference>
<sequence length="210" mass="20721">MKALRSTKGSSLLIIVLLLIGASLMIGAWSETKASPPTGWTDVSQEVEAALESPADGSGTAAVGKDNGNNTVHNADKTKGSGQPVEAGAVGSNQATTGGGSQEAGEVTAGGANPESAGAESKASTVPAEITPAYDSSDAKTAAAEGKLDINRASAEELDALPGIGAAKAKAIVVEREAGGAFGSADDLLRVKGIGPKLLAKLKPHVVALP</sequence>
<dbReference type="Gene3D" id="1.10.150.320">
    <property type="entry name" value="Photosystem II 12 kDa extrinsic protein"/>
    <property type="match status" value="1"/>
</dbReference>
<name>A0ABV5KJY1_9BACL</name>
<dbReference type="NCBIfam" id="TIGR00426">
    <property type="entry name" value="competence protein ComEA helix-hairpin-helix repeat region"/>
    <property type="match status" value="1"/>
</dbReference>
<evidence type="ECO:0000313" key="4">
    <source>
        <dbReference type="Proteomes" id="UP001589747"/>
    </source>
</evidence>
<gene>
    <name evidence="3" type="ORF">ACFFSY_06265</name>
</gene>
<dbReference type="PANTHER" id="PTHR21180">
    <property type="entry name" value="ENDONUCLEASE/EXONUCLEASE/PHOSPHATASE FAMILY DOMAIN-CONTAINING PROTEIN 1"/>
    <property type="match status" value="1"/>
</dbReference>
<dbReference type="Proteomes" id="UP001589747">
    <property type="component" value="Unassembled WGS sequence"/>
</dbReference>
<evidence type="ECO:0000259" key="2">
    <source>
        <dbReference type="SMART" id="SM00278"/>
    </source>
</evidence>
<feature type="domain" description="Helix-hairpin-helix DNA-binding motif class 1" evidence="2">
    <location>
        <begin position="156"/>
        <end position="175"/>
    </location>
</feature>